<dbReference type="EMBL" id="CP015136">
    <property type="protein sequence ID" value="AMY10711.1"/>
    <property type="molecule type" value="Genomic_DNA"/>
</dbReference>
<dbReference type="KEGG" id="abac:LuPra_03950"/>
<dbReference type="AlphaFoldDB" id="A0A143PQK4"/>
<gene>
    <name evidence="1" type="ORF">LuPra_03950</name>
</gene>
<evidence type="ECO:0000313" key="2">
    <source>
        <dbReference type="Proteomes" id="UP000076079"/>
    </source>
</evidence>
<keyword evidence="2" id="KW-1185">Reference proteome</keyword>
<dbReference type="STRING" id="1855912.LuPra_03950"/>
<name>A0A143PQK4_LUTPR</name>
<reference evidence="2" key="2">
    <citation type="submission" date="2016-04" db="EMBL/GenBank/DDBJ databases">
        <title>First Complete Genome Sequence of a Subdivision 6 Acidobacterium.</title>
        <authorList>
            <person name="Huang S."/>
            <person name="Vieira S."/>
            <person name="Bunk B."/>
            <person name="Riedel T."/>
            <person name="Sproeer C."/>
            <person name="Overmann J."/>
        </authorList>
    </citation>
    <scope>NUCLEOTIDE SEQUENCE [LARGE SCALE GENOMIC DNA]</scope>
    <source>
        <strain evidence="2">DSM 100886 HEG_-6_39</strain>
    </source>
</reference>
<evidence type="ECO:0000313" key="1">
    <source>
        <dbReference type="EMBL" id="AMY10711.1"/>
    </source>
</evidence>
<sequence length="232" mass="25612">MARLGRRRDEGRHLWVDDKYSVESWAEALPGAVNVSKGDPAVYVGFGLRVPTVRDRDVLKLASLLPLDCERHLLLCKGRDRASLEFVVPVGKTVAWMQNQLAQAVQIQKGLAKERAERAKTMHSLIPSEDVIKRGLDDGDKTALAACRSAFEQLTAACEQDVNGNKLSGRERTELGFTDAGNLMSVSERGAIVAACERRRCTPPMQRPWERASRDCRGHLQPLRGRAGAGAR</sequence>
<proteinExistence type="predicted"/>
<protein>
    <submittedName>
        <fullName evidence="1">Uncharacterized protein</fullName>
    </submittedName>
</protein>
<accession>A0A143PQK4</accession>
<dbReference type="RefSeq" id="WP_110172321.1">
    <property type="nucleotide sequence ID" value="NZ_CP015136.1"/>
</dbReference>
<organism evidence="1 2">
    <name type="scientific">Luteitalea pratensis</name>
    <dbReference type="NCBI Taxonomy" id="1855912"/>
    <lineage>
        <taxon>Bacteria</taxon>
        <taxon>Pseudomonadati</taxon>
        <taxon>Acidobacteriota</taxon>
        <taxon>Vicinamibacteria</taxon>
        <taxon>Vicinamibacterales</taxon>
        <taxon>Vicinamibacteraceae</taxon>
        <taxon>Luteitalea</taxon>
    </lineage>
</organism>
<dbReference type="Proteomes" id="UP000076079">
    <property type="component" value="Chromosome"/>
</dbReference>
<reference evidence="1 2" key="1">
    <citation type="journal article" date="2016" name="Genome Announc.">
        <title>First Complete Genome Sequence of a Subdivision 6 Acidobacterium Strain.</title>
        <authorList>
            <person name="Huang S."/>
            <person name="Vieira S."/>
            <person name="Bunk B."/>
            <person name="Riedel T."/>
            <person name="Sproer C."/>
            <person name="Overmann J."/>
        </authorList>
    </citation>
    <scope>NUCLEOTIDE SEQUENCE [LARGE SCALE GENOMIC DNA]</scope>
    <source>
        <strain evidence="2">DSM 100886 HEG_-6_39</strain>
    </source>
</reference>